<dbReference type="RefSeq" id="WP_090631130.1">
    <property type="nucleotide sequence ID" value="NZ_CVRB01000001.1"/>
</dbReference>
<evidence type="ECO:0000313" key="14">
    <source>
        <dbReference type="Proteomes" id="UP000199087"/>
    </source>
</evidence>
<accession>A0A0U1NS77</accession>
<dbReference type="InterPro" id="IPR032779">
    <property type="entry name" value="FliG_M"/>
</dbReference>
<reference evidence="14" key="1">
    <citation type="submission" date="2015-05" db="EMBL/GenBank/DDBJ databases">
        <authorList>
            <person name="Urmite Genomes"/>
        </authorList>
    </citation>
    <scope>NUCLEOTIDE SEQUENCE [LARGE SCALE GENOMIC DNA]</scope>
    <source>
        <strain evidence="14">LF1</strain>
    </source>
</reference>
<evidence type="ECO:0000256" key="1">
    <source>
        <dbReference type="ARBA" id="ARBA00004117"/>
    </source>
</evidence>
<dbReference type="EMBL" id="CVRB01000001">
    <property type="protein sequence ID" value="CRK80910.1"/>
    <property type="molecule type" value="Genomic_DNA"/>
</dbReference>
<keyword evidence="8" id="KW-0472">Membrane</keyword>
<comment type="subcellular location">
    <subcellularLocation>
        <location evidence="1">Bacterial flagellum basal body</location>
    </subcellularLocation>
    <subcellularLocation>
        <location evidence="2">Cell membrane</location>
        <topology evidence="2">Peripheral membrane protein</topology>
        <orientation evidence="2">Cytoplasmic side</orientation>
    </subcellularLocation>
</comment>
<evidence type="ECO:0000256" key="9">
    <source>
        <dbReference type="ARBA" id="ARBA00023143"/>
    </source>
</evidence>
<keyword evidence="13" id="KW-0969">Cilium</keyword>
<keyword evidence="6" id="KW-0145">Chemotaxis</keyword>
<comment type="similarity">
    <text evidence="3">Belongs to the FliG family.</text>
</comment>
<evidence type="ECO:0000256" key="4">
    <source>
        <dbReference type="ARBA" id="ARBA00021870"/>
    </source>
</evidence>
<dbReference type="PANTHER" id="PTHR30534">
    <property type="entry name" value="FLAGELLAR MOTOR SWITCH PROTEIN FLIG"/>
    <property type="match status" value="1"/>
</dbReference>
<keyword evidence="14" id="KW-1185">Reference proteome</keyword>
<dbReference type="FunFam" id="1.10.220.30:FF:000001">
    <property type="entry name" value="Flagellar motor switch protein FliG"/>
    <property type="match status" value="1"/>
</dbReference>
<keyword evidence="13" id="KW-0966">Cell projection</keyword>
<keyword evidence="9" id="KW-0975">Bacterial flagellum</keyword>
<keyword evidence="13" id="KW-0282">Flagellum</keyword>
<dbReference type="InterPro" id="IPR000090">
    <property type="entry name" value="Flg_Motor_Flig"/>
</dbReference>
<gene>
    <name evidence="13" type="primary">fliG</name>
    <name evidence="13" type="ORF">BN000_00801</name>
</gene>
<dbReference type="OrthoDB" id="9780302at2"/>
<evidence type="ECO:0000256" key="2">
    <source>
        <dbReference type="ARBA" id="ARBA00004413"/>
    </source>
</evidence>
<feature type="domain" description="Flagellar motor switch protein FliG N-terminal" evidence="12">
    <location>
        <begin position="6"/>
        <end position="109"/>
    </location>
</feature>
<keyword evidence="5" id="KW-1003">Cell membrane</keyword>
<dbReference type="GO" id="GO:0005886">
    <property type="term" value="C:plasma membrane"/>
    <property type="evidence" value="ECO:0007669"/>
    <property type="project" value="UniProtKB-SubCell"/>
</dbReference>
<feature type="domain" description="Flagellar motor switch protein FliG middle" evidence="11">
    <location>
        <begin position="119"/>
        <end position="191"/>
    </location>
</feature>
<evidence type="ECO:0000256" key="7">
    <source>
        <dbReference type="ARBA" id="ARBA00022779"/>
    </source>
</evidence>
<evidence type="ECO:0000259" key="10">
    <source>
        <dbReference type="Pfam" id="PF01706"/>
    </source>
</evidence>
<evidence type="ECO:0000313" key="13">
    <source>
        <dbReference type="EMBL" id="CRK80910.1"/>
    </source>
</evidence>
<name>A0A0U1NS77_9BACI</name>
<evidence type="ECO:0000256" key="8">
    <source>
        <dbReference type="ARBA" id="ARBA00023136"/>
    </source>
</evidence>
<dbReference type="InterPro" id="IPR011002">
    <property type="entry name" value="FliG_a-hlx"/>
</dbReference>
<feature type="domain" description="Flagellar motor switch protein FliG C-terminal" evidence="10">
    <location>
        <begin position="219"/>
        <end position="326"/>
    </location>
</feature>
<proteinExistence type="inferred from homology"/>
<dbReference type="InterPro" id="IPR023087">
    <property type="entry name" value="Flg_Motor_Flig_C"/>
</dbReference>
<protein>
    <recommendedName>
        <fullName evidence="4">Flagellar motor switch protein FliG</fullName>
    </recommendedName>
</protein>
<dbReference type="AlphaFoldDB" id="A0A0U1NS77"/>
<dbReference type="Pfam" id="PF14841">
    <property type="entry name" value="FliG_M"/>
    <property type="match status" value="1"/>
</dbReference>
<evidence type="ECO:0000256" key="5">
    <source>
        <dbReference type="ARBA" id="ARBA00022475"/>
    </source>
</evidence>
<keyword evidence="7" id="KW-0283">Flagellar rotation</keyword>
<dbReference type="NCBIfam" id="TIGR00207">
    <property type="entry name" value="fliG"/>
    <property type="match status" value="1"/>
</dbReference>
<organism evidence="13 14">
    <name type="scientific">Neobacillus massiliamazoniensis</name>
    <dbReference type="NCBI Taxonomy" id="1499688"/>
    <lineage>
        <taxon>Bacteria</taxon>
        <taxon>Bacillati</taxon>
        <taxon>Bacillota</taxon>
        <taxon>Bacilli</taxon>
        <taxon>Bacillales</taxon>
        <taxon>Bacillaceae</taxon>
        <taxon>Neobacillus</taxon>
    </lineage>
</organism>
<evidence type="ECO:0000259" key="12">
    <source>
        <dbReference type="Pfam" id="PF14842"/>
    </source>
</evidence>
<evidence type="ECO:0000256" key="3">
    <source>
        <dbReference type="ARBA" id="ARBA00010299"/>
    </source>
</evidence>
<dbReference type="STRING" id="1499688.BN000_00801"/>
<dbReference type="Gene3D" id="1.10.220.30">
    <property type="match status" value="3"/>
</dbReference>
<dbReference type="GO" id="GO:0009425">
    <property type="term" value="C:bacterial-type flagellum basal body"/>
    <property type="evidence" value="ECO:0007669"/>
    <property type="project" value="UniProtKB-SubCell"/>
</dbReference>
<dbReference type="GO" id="GO:0003774">
    <property type="term" value="F:cytoskeletal motor activity"/>
    <property type="evidence" value="ECO:0007669"/>
    <property type="project" value="InterPro"/>
</dbReference>
<dbReference type="PIRSF" id="PIRSF003161">
    <property type="entry name" value="FliG"/>
    <property type="match status" value="1"/>
</dbReference>
<dbReference type="Pfam" id="PF01706">
    <property type="entry name" value="FliG_C"/>
    <property type="match status" value="1"/>
</dbReference>
<dbReference type="SUPFAM" id="SSF48029">
    <property type="entry name" value="FliG"/>
    <property type="match status" value="2"/>
</dbReference>
<dbReference type="Pfam" id="PF14842">
    <property type="entry name" value="FliG_N"/>
    <property type="match status" value="1"/>
</dbReference>
<dbReference type="PANTHER" id="PTHR30534:SF0">
    <property type="entry name" value="FLAGELLAR MOTOR SWITCH PROTEIN FLIG"/>
    <property type="match status" value="1"/>
</dbReference>
<dbReference type="GO" id="GO:0006935">
    <property type="term" value="P:chemotaxis"/>
    <property type="evidence" value="ECO:0007669"/>
    <property type="project" value="UniProtKB-KW"/>
</dbReference>
<evidence type="ECO:0000256" key="6">
    <source>
        <dbReference type="ARBA" id="ARBA00022500"/>
    </source>
</evidence>
<dbReference type="PRINTS" id="PR00954">
    <property type="entry name" value="FLGMOTORFLIG"/>
</dbReference>
<sequence>MASALKLNGRQKAAILLISMGKEVSAKVFNHLPTEEIDVLTLAIANINKVNPVEKEEVLKEFHEMCIAQDYLAMGGISFAQDVLESALGRDRAKLIIQRLTAHLQVKPFDFARRIDAMEIYHFLQNEHPQTIALVLAHLDPQQSSMILSSLPGDLQSDVARRIALLEQTSPDVINEVESILERKLTATIRQDYSVVGGIESIVSILNGVDRGTEKSILEHLASKDNDLVEEIKKRMFTFEDIISLDRRAIQRVIQEVENQDLLLSLKASSDEVKKVIYENMSQRMVEEFEEELKYLGPVRVKDVEEAQGRIVSIIRRLEDSGEIVIARGVNDDILF</sequence>
<dbReference type="Proteomes" id="UP000199087">
    <property type="component" value="Unassembled WGS sequence"/>
</dbReference>
<dbReference type="InterPro" id="IPR028263">
    <property type="entry name" value="FliG_N"/>
</dbReference>
<evidence type="ECO:0000259" key="11">
    <source>
        <dbReference type="Pfam" id="PF14841"/>
    </source>
</evidence>
<dbReference type="GO" id="GO:0071973">
    <property type="term" value="P:bacterial-type flagellum-dependent cell motility"/>
    <property type="evidence" value="ECO:0007669"/>
    <property type="project" value="InterPro"/>
</dbReference>